<reference evidence="1 2" key="1">
    <citation type="journal article" date="2014" name="Arch. Virol.">
        <title>Characterization and genome analysis of the Bacillus cereus-infecting bacteriophages BPS10C and BPS13.</title>
        <authorList>
            <person name="Shin H."/>
            <person name="Lee J.H."/>
            <person name="Park J."/>
            <person name="Heu S."/>
            <person name="Ryu S."/>
        </authorList>
    </citation>
    <scope>NUCLEOTIDE SEQUENCE [LARGE SCALE GENOMIC DNA]</scope>
</reference>
<dbReference type="GeneID" id="18480231"/>
<evidence type="ECO:0000313" key="2">
    <source>
        <dbReference type="Proteomes" id="UP000019162"/>
    </source>
</evidence>
<proteinExistence type="predicted"/>
<dbReference type="Proteomes" id="UP000019162">
    <property type="component" value="Segment"/>
</dbReference>
<keyword evidence="2" id="KW-1185">Reference proteome</keyword>
<accession>W5QUD5</accession>
<dbReference type="RefSeq" id="YP_009003080.1">
    <property type="nucleotide sequence ID" value="NC_023501.1"/>
</dbReference>
<gene>
    <name evidence="1" type="ORF">BPS10C_194</name>
</gene>
<name>W5QUD5_9CAUD</name>
<evidence type="ECO:0000313" key="1">
    <source>
        <dbReference type="EMBL" id="AGI12191.1"/>
    </source>
</evidence>
<protein>
    <submittedName>
        <fullName evidence="1">Uncharacterized protein</fullName>
    </submittedName>
</protein>
<dbReference type="KEGG" id="vg:18480231"/>
<organism evidence="1 2">
    <name type="scientific">Bacillus phage BPS10C</name>
    <dbReference type="NCBI Taxonomy" id="1277886"/>
    <lineage>
        <taxon>Viruses</taxon>
        <taxon>Duplodnaviria</taxon>
        <taxon>Heunggongvirae</taxon>
        <taxon>Uroviricota</taxon>
        <taxon>Caudoviricetes</taxon>
        <taxon>Herelleviridae</taxon>
        <taxon>Bastillevirinae</taxon>
        <taxon>Wphvirus</taxon>
        <taxon>Wphvirus BPS10C</taxon>
    </lineage>
</organism>
<dbReference type="OrthoDB" id="21130at10239"/>
<sequence>MFKKESITEKPVKVHPQSKKGNLITVAFQMTSGRVKRIINVDVNSFMNFAEANNRYDWITFNDISINLRNVDFYWKEGQDGRLDPNKPMKVVFDQEAGE</sequence>
<dbReference type="EMBL" id="KC430106">
    <property type="protein sequence ID" value="AGI12191.1"/>
    <property type="molecule type" value="Genomic_DNA"/>
</dbReference>